<name>A0AAW1D2K4_9HEMI</name>
<dbReference type="Proteomes" id="UP001461498">
    <property type="component" value="Unassembled WGS sequence"/>
</dbReference>
<proteinExistence type="predicted"/>
<evidence type="ECO:0000313" key="2">
    <source>
        <dbReference type="EMBL" id="KAK9503082.1"/>
    </source>
</evidence>
<reference evidence="2 3" key="1">
    <citation type="submission" date="2022-12" db="EMBL/GenBank/DDBJ databases">
        <title>Chromosome-level genome assembly of true bugs.</title>
        <authorList>
            <person name="Ma L."/>
            <person name="Li H."/>
        </authorList>
    </citation>
    <scope>NUCLEOTIDE SEQUENCE [LARGE SCALE GENOMIC DNA]</scope>
    <source>
        <strain evidence="2">Lab_2022b</strain>
    </source>
</reference>
<keyword evidence="1" id="KW-0812">Transmembrane</keyword>
<organism evidence="2 3">
    <name type="scientific">Rhynocoris fuscipes</name>
    <dbReference type="NCBI Taxonomy" id="488301"/>
    <lineage>
        <taxon>Eukaryota</taxon>
        <taxon>Metazoa</taxon>
        <taxon>Ecdysozoa</taxon>
        <taxon>Arthropoda</taxon>
        <taxon>Hexapoda</taxon>
        <taxon>Insecta</taxon>
        <taxon>Pterygota</taxon>
        <taxon>Neoptera</taxon>
        <taxon>Paraneoptera</taxon>
        <taxon>Hemiptera</taxon>
        <taxon>Heteroptera</taxon>
        <taxon>Panheteroptera</taxon>
        <taxon>Cimicomorpha</taxon>
        <taxon>Reduviidae</taxon>
        <taxon>Harpactorinae</taxon>
        <taxon>Harpactorini</taxon>
        <taxon>Rhynocoris</taxon>
    </lineage>
</organism>
<dbReference type="EMBL" id="JAPXFL010000008">
    <property type="protein sequence ID" value="KAK9503082.1"/>
    <property type="molecule type" value="Genomic_DNA"/>
</dbReference>
<protein>
    <submittedName>
        <fullName evidence="2">Uncharacterized protein</fullName>
    </submittedName>
</protein>
<sequence>MICLQVEVAVREGESSPGGERSEELVVDTGRAVVVELDTSGSNGGRWSSIDSPSRIPSSASYRELVLGIASALALFILVSLVVLVRTRATSPTSHKLLPYHQHLLSHSGIVS</sequence>
<keyword evidence="1" id="KW-0472">Membrane</keyword>
<evidence type="ECO:0000313" key="3">
    <source>
        <dbReference type="Proteomes" id="UP001461498"/>
    </source>
</evidence>
<gene>
    <name evidence="2" type="ORF">O3M35_011728</name>
</gene>
<keyword evidence="1" id="KW-1133">Transmembrane helix</keyword>
<feature type="transmembrane region" description="Helical" evidence="1">
    <location>
        <begin position="65"/>
        <end position="85"/>
    </location>
</feature>
<dbReference type="AlphaFoldDB" id="A0AAW1D2K4"/>
<comment type="caution">
    <text evidence="2">The sequence shown here is derived from an EMBL/GenBank/DDBJ whole genome shotgun (WGS) entry which is preliminary data.</text>
</comment>
<evidence type="ECO:0000256" key="1">
    <source>
        <dbReference type="SAM" id="Phobius"/>
    </source>
</evidence>
<keyword evidence="3" id="KW-1185">Reference proteome</keyword>
<accession>A0AAW1D2K4</accession>